<evidence type="ECO:0000313" key="7">
    <source>
        <dbReference type="Proteomes" id="UP000291020"/>
    </source>
</evidence>
<accession>A0A452IPS6</accession>
<name>A0A452IPS6_9SAUR</name>
<reference evidence="6" key="3">
    <citation type="submission" date="2025-09" db="UniProtKB">
        <authorList>
            <consortium name="Ensembl"/>
        </authorList>
    </citation>
    <scope>IDENTIFICATION</scope>
</reference>
<evidence type="ECO:0000256" key="2">
    <source>
        <dbReference type="ARBA" id="ARBA00022801"/>
    </source>
</evidence>
<dbReference type="Proteomes" id="UP000291020">
    <property type="component" value="Unassembled WGS sequence"/>
</dbReference>
<evidence type="ECO:0000256" key="1">
    <source>
        <dbReference type="ARBA" id="ARBA00013201"/>
    </source>
</evidence>
<dbReference type="Pfam" id="PF03403">
    <property type="entry name" value="PAF-AH_p_II"/>
    <property type="match status" value="1"/>
</dbReference>
<keyword evidence="4" id="KW-0443">Lipid metabolism</keyword>
<dbReference type="SUPFAM" id="SSF53474">
    <property type="entry name" value="alpha/beta-Hydrolases"/>
    <property type="match status" value="1"/>
</dbReference>
<dbReference type="Gene3D" id="3.40.50.1820">
    <property type="entry name" value="alpha/beta hydrolase"/>
    <property type="match status" value="1"/>
</dbReference>
<dbReference type="STRING" id="38772.ENSGAGP00000029912"/>
<dbReference type="AlphaFoldDB" id="A0A452IPS6"/>
<organism evidence="6 7">
    <name type="scientific">Gopherus agassizii</name>
    <name type="common">Agassiz's desert tortoise</name>
    <dbReference type="NCBI Taxonomy" id="38772"/>
    <lineage>
        <taxon>Eukaryota</taxon>
        <taxon>Metazoa</taxon>
        <taxon>Chordata</taxon>
        <taxon>Craniata</taxon>
        <taxon>Vertebrata</taxon>
        <taxon>Euteleostomi</taxon>
        <taxon>Archelosauria</taxon>
        <taxon>Testudinata</taxon>
        <taxon>Testudines</taxon>
        <taxon>Cryptodira</taxon>
        <taxon>Durocryptodira</taxon>
        <taxon>Testudinoidea</taxon>
        <taxon>Testudinidae</taxon>
        <taxon>Gopherus</taxon>
    </lineage>
</organism>
<keyword evidence="2" id="KW-0378">Hydrolase</keyword>
<keyword evidence="3" id="KW-0442">Lipid degradation</keyword>
<dbReference type="PANTHER" id="PTHR10272">
    <property type="entry name" value="PLATELET-ACTIVATING FACTOR ACETYLHYDROLASE"/>
    <property type="match status" value="1"/>
</dbReference>
<dbReference type="Ensembl" id="ENSGAGT00000033970.1">
    <property type="protein sequence ID" value="ENSGAGP00000029912.1"/>
    <property type="gene ID" value="ENSGAGG00000021591.1"/>
</dbReference>
<evidence type="ECO:0000256" key="5">
    <source>
        <dbReference type="SAM" id="MobiDB-lite"/>
    </source>
</evidence>
<reference evidence="7" key="1">
    <citation type="journal article" date="2017" name="PLoS ONE">
        <title>The Agassiz's desert tortoise genome provides a resource for the conservation of a threatened species.</title>
        <authorList>
            <person name="Tollis M."/>
            <person name="DeNardo D.F."/>
            <person name="Cornelius J.A."/>
            <person name="Dolby G.A."/>
            <person name="Edwards T."/>
            <person name="Henen B.T."/>
            <person name="Karl A.E."/>
            <person name="Murphy R.W."/>
            <person name="Kusumi K."/>
        </authorList>
    </citation>
    <scope>NUCLEOTIDE SEQUENCE [LARGE SCALE GENOMIC DNA]</scope>
</reference>
<reference evidence="6" key="2">
    <citation type="submission" date="2025-08" db="UniProtKB">
        <authorList>
            <consortium name="Ensembl"/>
        </authorList>
    </citation>
    <scope>IDENTIFICATION</scope>
</reference>
<sequence>MHWAALPPLFPWGGGSPGRCRRCSSGPGGPGSRPALRTDRLRPGAPPAGSAELPGAAGGVLSPAQEGMGGAQSLRLPHGNGPHQVGCTDVMVGPNRKGLFFRLFYPCLPQEEAEQPLWIPRREYCDGLADYINLKWCTPLLNVTFGSYRVPVSWNGPFKACGSRYPLIIFSHGLGAFRTVYSAVCAEMASRGFLVMALEHRDHSACATYFCKAEAGGSNSLEAALQEEWIPFRRVQEGQKEFHFRNPQVHQRANECVRGLRLVQEISCGKAVTNVLHKGFDLSALKESVDLTKVAVMGHSFGGATAILALSKEDHFSCAVALDAWMFPLKNDLYHKVTKPVLFINTEKFQTAESVAKMKRLSSRNRQTKIITILGSVHLSQTDFTFLAGNLLNRLFQTRGTLDPYAGLDITNRAALAFLQKHLSTALGRKMFFIGMVQWGPLSTQTSELRLSPPWPGAADSLEEAMLAKGFLSRVGGDHSSQCVGMVFRGEPPSCPIHRAGQDSQKPRGGVVTCLVLC</sequence>
<evidence type="ECO:0000256" key="4">
    <source>
        <dbReference type="ARBA" id="ARBA00023098"/>
    </source>
</evidence>
<dbReference type="EC" id="3.1.1.47" evidence="1"/>
<proteinExistence type="predicted"/>
<evidence type="ECO:0000256" key="3">
    <source>
        <dbReference type="ARBA" id="ARBA00022963"/>
    </source>
</evidence>
<dbReference type="InterPro" id="IPR029058">
    <property type="entry name" value="AB_hydrolase_fold"/>
</dbReference>
<evidence type="ECO:0000313" key="6">
    <source>
        <dbReference type="Ensembl" id="ENSGAGP00000029912.1"/>
    </source>
</evidence>
<dbReference type="PANTHER" id="PTHR10272:SF6">
    <property type="entry name" value="PLATELET-ACTIVATING FACTOR ACETYLHYDROLASE 2, CYTOPLASMIC"/>
    <property type="match status" value="1"/>
</dbReference>
<keyword evidence="7" id="KW-1185">Reference proteome</keyword>
<dbReference type="GO" id="GO:0003847">
    <property type="term" value="F:1-alkyl-2-acetylglycerophosphocholine esterase activity"/>
    <property type="evidence" value="ECO:0007669"/>
    <property type="project" value="UniProtKB-EC"/>
</dbReference>
<feature type="region of interest" description="Disordered" evidence="5">
    <location>
        <begin position="17"/>
        <end position="74"/>
    </location>
</feature>
<protein>
    <recommendedName>
        <fullName evidence="1">1-alkyl-2-acetylglycerophosphocholine esterase</fullName>
        <ecNumber evidence="1">3.1.1.47</ecNumber>
    </recommendedName>
</protein>
<dbReference type="GO" id="GO:0016042">
    <property type="term" value="P:lipid catabolic process"/>
    <property type="evidence" value="ECO:0007669"/>
    <property type="project" value="UniProtKB-KW"/>
</dbReference>
<dbReference type="FunFam" id="3.40.50.1820:FF:000062">
    <property type="entry name" value="Platelet-activating factor acetylhydrolase"/>
    <property type="match status" value="1"/>
</dbReference>